<evidence type="ECO:0000313" key="9">
    <source>
        <dbReference type="Proteomes" id="UP000448877"/>
    </source>
</evidence>
<sequence>MKTKKRRDALSAFKEANRLIEMERNGGRWIAKDRPHKNKKKYCRKDSKKELSRMIDGSSFVLYHSFC</sequence>
<reference evidence="8 9" key="2">
    <citation type="journal article" date="2019" name="Nat. Med.">
        <title>A library of human gut bacterial isolates paired with longitudinal multiomics data enables mechanistic microbiome research.</title>
        <authorList>
            <person name="Poyet M."/>
            <person name="Groussin M."/>
            <person name="Gibbons S.M."/>
            <person name="Avila-Pacheco J."/>
            <person name="Jiang X."/>
            <person name="Kearney S.M."/>
            <person name="Perrotta A.R."/>
            <person name="Berdy B."/>
            <person name="Zhao S."/>
            <person name="Lieberman T.D."/>
            <person name="Swanson P.K."/>
            <person name="Smith M."/>
            <person name="Roesemann S."/>
            <person name="Alexander J.E."/>
            <person name="Rich S.A."/>
            <person name="Livny J."/>
            <person name="Vlamakis H."/>
            <person name="Clish C."/>
            <person name="Bullock K."/>
            <person name="Deik A."/>
            <person name="Scott J."/>
            <person name="Pierce K.A."/>
            <person name="Xavier R.J."/>
            <person name="Alm E.J."/>
        </authorList>
    </citation>
    <scope>NUCLEOTIDE SEQUENCE [LARGE SCALE GENOMIC DNA]</scope>
    <source>
        <strain evidence="3 9">BIOML-A6</strain>
        <strain evidence="2 8">BIOML-A7</strain>
        <strain evidence="4 10">BIOML-A8</strain>
    </source>
</reference>
<evidence type="ECO:0000313" key="2">
    <source>
        <dbReference type="EMBL" id="KAA5404245.1"/>
    </source>
</evidence>
<evidence type="ECO:0000313" key="7">
    <source>
        <dbReference type="Proteomes" id="UP000061809"/>
    </source>
</evidence>
<dbReference type="KEGG" id="bcel:BcellWH2_00604"/>
<dbReference type="Proteomes" id="UP001266995">
    <property type="component" value="Unassembled WGS sequence"/>
</dbReference>
<reference evidence="5" key="3">
    <citation type="submission" date="2023-03" db="EMBL/GenBank/DDBJ databases">
        <title>DFI Biobank Strains.</title>
        <authorList>
            <person name="Mostad J."/>
            <person name="Paddock L."/>
            <person name="Medina S."/>
            <person name="Waligurski E."/>
            <person name="Barat B."/>
            <person name="Smith R."/>
            <person name="Burgo V."/>
            <person name="Metcalfe C."/>
            <person name="Woodson C."/>
            <person name="Sundararajan A."/>
            <person name="Ramaswamy R."/>
            <person name="Lin H."/>
            <person name="Pamer E.G."/>
        </authorList>
    </citation>
    <scope>NUCLEOTIDE SEQUENCE</scope>
    <source>
        <strain evidence="5">DFI.9.5</strain>
    </source>
</reference>
<name>A0A0P0G1Z1_9BACE</name>
<dbReference type="Proteomes" id="UP000325055">
    <property type="component" value="Unassembled WGS sequence"/>
</dbReference>
<evidence type="ECO:0000313" key="4">
    <source>
        <dbReference type="EMBL" id="KAA5419389.1"/>
    </source>
</evidence>
<dbReference type="EMBL" id="VVYV01000021">
    <property type="protein sequence ID" value="KAA5417471.1"/>
    <property type="molecule type" value="Genomic_DNA"/>
</dbReference>
<dbReference type="AlphaFoldDB" id="A0A0P0G1Z1"/>
<dbReference type="EMBL" id="VVYW01000023">
    <property type="protein sequence ID" value="KAA5404245.1"/>
    <property type="molecule type" value="Genomic_DNA"/>
</dbReference>
<dbReference type="Proteomes" id="UP000448877">
    <property type="component" value="Unassembled WGS sequence"/>
</dbReference>
<dbReference type="EMBL" id="JARFID010000021">
    <property type="protein sequence ID" value="MDE8696049.1"/>
    <property type="molecule type" value="Genomic_DNA"/>
</dbReference>
<organism evidence="1 7">
    <name type="scientific">Bacteroides cellulosilyticus</name>
    <dbReference type="NCBI Taxonomy" id="246787"/>
    <lineage>
        <taxon>Bacteria</taxon>
        <taxon>Pseudomonadati</taxon>
        <taxon>Bacteroidota</taxon>
        <taxon>Bacteroidia</taxon>
        <taxon>Bacteroidales</taxon>
        <taxon>Bacteroidaceae</taxon>
        <taxon>Bacteroides</taxon>
    </lineage>
</organism>
<reference evidence="6" key="4">
    <citation type="submission" date="2023-08" db="EMBL/GenBank/DDBJ databases">
        <title>Reintroducing virulent viruses to syntetic microbiomes.</title>
        <authorList>
            <person name="Wilde J."/>
            <person name="Boyes R."/>
            <person name="Robinson A.V."/>
            <person name="Daisley B.A."/>
            <person name="Allen-Vercoe E."/>
        </authorList>
    </citation>
    <scope>NUCLEOTIDE SEQUENCE</scope>
    <source>
        <strain evidence="6">225I_12FAA</strain>
    </source>
</reference>
<evidence type="ECO:0000313" key="1">
    <source>
        <dbReference type="EMBL" id="ALJ57872.1"/>
    </source>
</evidence>
<dbReference type="RefSeq" id="WP_007213650.1">
    <property type="nucleotide sequence ID" value="NZ_CABMLT010000026.1"/>
</dbReference>
<dbReference type="STRING" id="246787.BcellWH2_00604"/>
<dbReference type="PATRIC" id="fig|246787.4.peg.628"/>
<dbReference type="Proteomes" id="UP000482653">
    <property type="component" value="Unassembled WGS sequence"/>
</dbReference>
<dbReference type="GeneID" id="66307989"/>
<evidence type="ECO:0000313" key="8">
    <source>
        <dbReference type="Proteomes" id="UP000325055"/>
    </source>
</evidence>
<dbReference type="Proteomes" id="UP000061809">
    <property type="component" value="Chromosome"/>
</dbReference>
<evidence type="ECO:0000313" key="6">
    <source>
        <dbReference type="EMBL" id="MDT4511392.1"/>
    </source>
</evidence>
<proteinExistence type="predicted"/>
<dbReference type="Proteomes" id="UP001221924">
    <property type="component" value="Unassembled WGS sequence"/>
</dbReference>
<evidence type="ECO:0000313" key="3">
    <source>
        <dbReference type="EMBL" id="KAA5417471.1"/>
    </source>
</evidence>
<reference evidence="1 7" key="1">
    <citation type="journal article" date="2015" name="Science">
        <title>Genetic determinants of in vivo fitness and diet responsiveness in multiple human gut Bacteroides.</title>
        <authorList>
            <person name="Wu M."/>
            <person name="McNulty N.P."/>
            <person name="Rodionov D.A."/>
            <person name="Khoroshkin M.S."/>
            <person name="Griffin N.W."/>
            <person name="Cheng J."/>
            <person name="Latreille P."/>
            <person name="Kerstetter R.A."/>
            <person name="Terrapon N."/>
            <person name="Henrissat B."/>
            <person name="Osterman A.L."/>
            <person name="Gordon J.I."/>
        </authorList>
    </citation>
    <scope>NUCLEOTIDE SEQUENCE [LARGE SCALE GENOMIC DNA]</scope>
    <source>
        <strain evidence="1 7">WH2</strain>
    </source>
</reference>
<dbReference type="EMBL" id="JAVSNH010000001">
    <property type="protein sequence ID" value="MDT4511392.1"/>
    <property type="molecule type" value="Genomic_DNA"/>
</dbReference>
<dbReference type="eggNOG" id="ENOG5030W6C">
    <property type="taxonomic scope" value="Bacteria"/>
</dbReference>
<accession>A0A0P0G1Z1</accession>
<gene>
    <name evidence="1" type="ORF">BcellWH2_00604</name>
    <name evidence="3" type="ORF">F2Y81_13245</name>
    <name evidence="2" type="ORF">F2Y86_21910</name>
    <name evidence="4" type="ORF">F2Y87_10410</name>
    <name evidence="5" type="ORF">PZH42_18215</name>
    <name evidence="6" type="ORF">RO785_10420</name>
</gene>
<protein>
    <submittedName>
        <fullName evidence="1">Uncharacterized protein</fullName>
    </submittedName>
</protein>
<evidence type="ECO:0000313" key="5">
    <source>
        <dbReference type="EMBL" id="MDE8696049.1"/>
    </source>
</evidence>
<evidence type="ECO:0000313" key="10">
    <source>
        <dbReference type="Proteomes" id="UP000482653"/>
    </source>
</evidence>
<dbReference type="EMBL" id="CP012801">
    <property type="protein sequence ID" value="ALJ57872.1"/>
    <property type="molecule type" value="Genomic_DNA"/>
</dbReference>
<dbReference type="EMBL" id="VVYX01000011">
    <property type="protein sequence ID" value="KAA5419389.1"/>
    <property type="molecule type" value="Genomic_DNA"/>
</dbReference>